<protein>
    <submittedName>
        <fullName evidence="1">Uncharacterized protein</fullName>
    </submittedName>
</protein>
<dbReference type="EMBL" id="CAACVG010009915">
    <property type="protein sequence ID" value="VEN54511.1"/>
    <property type="molecule type" value="Genomic_DNA"/>
</dbReference>
<dbReference type="AlphaFoldDB" id="A0A653D2X2"/>
<name>A0A653D2X2_CALMS</name>
<dbReference type="Proteomes" id="UP000410492">
    <property type="component" value="Unassembled WGS sequence"/>
</dbReference>
<dbReference type="OrthoDB" id="434092at2759"/>
<keyword evidence="2" id="KW-1185">Reference proteome</keyword>
<accession>A0A653D2X2</accession>
<evidence type="ECO:0000313" key="1">
    <source>
        <dbReference type="EMBL" id="VEN54511.1"/>
    </source>
</evidence>
<organism evidence="1 2">
    <name type="scientific">Callosobruchus maculatus</name>
    <name type="common">Southern cowpea weevil</name>
    <name type="synonym">Pulse bruchid</name>
    <dbReference type="NCBI Taxonomy" id="64391"/>
    <lineage>
        <taxon>Eukaryota</taxon>
        <taxon>Metazoa</taxon>
        <taxon>Ecdysozoa</taxon>
        <taxon>Arthropoda</taxon>
        <taxon>Hexapoda</taxon>
        <taxon>Insecta</taxon>
        <taxon>Pterygota</taxon>
        <taxon>Neoptera</taxon>
        <taxon>Endopterygota</taxon>
        <taxon>Coleoptera</taxon>
        <taxon>Polyphaga</taxon>
        <taxon>Cucujiformia</taxon>
        <taxon>Chrysomeloidea</taxon>
        <taxon>Chrysomelidae</taxon>
        <taxon>Bruchinae</taxon>
        <taxon>Bruchini</taxon>
        <taxon>Callosobruchus</taxon>
    </lineage>
</organism>
<proteinExistence type="predicted"/>
<sequence length="93" mass="11144">MPILNKNLPKLPFKIFKKKYVSTLLHKTDIFGIILIIVLEQCHFKLLKYRNNYRSIVWPLFYNICLQVPQKMWEPQQYGPAKKSNKKSYGLML</sequence>
<gene>
    <name evidence="1" type="ORF">CALMAC_LOCUS13968</name>
</gene>
<evidence type="ECO:0000313" key="2">
    <source>
        <dbReference type="Proteomes" id="UP000410492"/>
    </source>
</evidence>
<reference evidence="1 2" key="1">
    <citation type="submission" date="2019-01" db="EMBL/GenBank/DDBJ databases">
        <authorList>
            <person name="Sayadi A."/>
        </authorList>
    </citation>
    <scope>NUCLEOTIDE SEQUENCE [LARGE SCALE GENOMIC DNA]</scope>
</reference>